<name>A0A1N7MPQ6_9FLAO</name>
<dbReference type="Gene3D" id="3.40.50.2000">
    <property type="entry name" value="Glycogen Phosphorylase B"/>
    <property type="match status" value="1"/>
</dbReference>
<evidence type="ECO:0000256" key="2">
    <source>
        <dbReference type="ARBA" id="ARBA00012588"/>
    </source>
</evidence>
<dbReference type="Pfam" id="PF08323">
    <property type="entry name" value="Glyco_transf_5"/>
    <property type="match status" value="1"/>
</dbReference>
<organism evidence="6 7">
    <name type="scientific">Chryseobacterium piscicola</name>
    <dbReference type="NCBI Taxonomy" id="551459"/>
    <lineage>
        <taxon>Bacteria</taxon>
        <taxon>Pseudomonadati</taxon>
        <taxon>Bacteroidota</taxon>
        <taxon>Flavobacteriia</taxon>
        <taxon>Flavobacteriales</taxon>
        <taxon>Weeksellaceae</taxon>
        <taxon>Chryseobacterium group</taxon>
        <taxon>Chryseobacterium</taxon>
    </lineage>
</organism>
<dbReference type="Proteomes" id="UP000186246">
    <property type="component" value="Unassembled WGS sequence"/>
</dbReference>
<dbReference type="PANTHER" id="PTHR45825:SF11">
    <property type="entry name" value="ALPHA AMYLASE DOMAIN-CONTAINING PROTEIN"/>
    <property type="match status" value="1"/>
</dbReference>
<evidence type="ECO:0000259" key="5">
    <source>
        <dbReference type="Pfam" id="PF08323"/>
    </source>
</evidence>
<evidence type="ECO:0000313" key="6">
    <source>
        <dbReference type="EMBL" id="SIS88087.1"/>
    </source>
</evidence>
<dbReference type="GO" id="GO:0009011">
    <property type="term" value="F:alpha-1,4-glucan glucosyltransferase (ADP-glucose donor) activity"/>
    <property type="evidence" value="ECO:0007669"/>
    <property type="project" value="UniProtKB-EC"/>
</dbReference>
<dbReference type="EMBL" id="FTOJ01000005">
    <property type="protein sequence ID" value="SIS88087.1"/>
    <property type="molecule type" value="Genomic_DNA"/>
</dbReference>
<sequence length="274" mass="32103">MFFRNFASYSIFKYTKKFMPNQKILYITTEMYPYQEDTNLAAVVNKMALKMHNEGNDVRVFMPRFGQISERKFQLHEVIRLSGMNIIINDLDQPLIIKVASLPGERLQVYFIDNEEYFKRKQTYYDDDGSPFEDNDERAIFFARGVIETIKKLNWVPDVIHLNGWMASFVPVYLKTYYGSDTYFKDAKIILSVYNEKNAPLSSKIVEKLQFDNISGLKALENPSFESFVIESMMHVDEIVKGDEFLNENLDKAFNETQTSKSEYLDLDSINTLY</sequence>
<evidence type="ECO:0000313" key="7">
    <source>
        <dbReference type="Proteomes" id="UP000186246"/>
    </source>
</evidence>
<gene>
    <name evidence="6" type="ORF">SAMN05421796_105115</name>
</gene>
<comment type="catalytic activity">
    <reaction evidence="1">
        <text>[(1-&gt;4)-alpha-D-glucosyl](n) + ADP-alpha-D-glucose = [(1-&gt;4)-alpha-D-glucosyl](n+1) + ADP + H(+)</text>
        <dbReference type="Rhea" id="RHEA:18189"/>
        <dbReference type="Rhea" id="RHEA-COMP:9584"/>
        <dbReference type="Rhea" id="RHEA-COMP:9587"/>
        <dbReference type="ChEBI" id="CHEBI:15378"/>
        <dbReference type="ChEBI" id="CHEBI:15444"/>
        <dbReference type="ChEBI" id="CHEBI:57498"/>
        <dbReference type="ChEBI" id="CHEBI:456216"/>
        <dbReference type="EC" id="2.4.1.21"/>
    </reaction>
</comment>
<keyword evidence="4" id="KW-0808">Transferase</keyword>
<proteinExistence type="predicted"/>
<feature type="domain" description="Starch synthase catalytic" evidence="5">
    <location>
        <begin position="23"/>
        <end position="212"/>
    </location>
</feature>
<keyword evidence="3" id="KW-0328">Glycosyltransferase</keyword>
<dbReference type="AlphaFoldDB" id="A0A1N7MPQ6"/>
<reference evidence="7" key="1">
    <citation type="submission" date="2017-01" db="EMBL/GenBank/DDBJ databases">
        <authorList>
            <person name="Varghese N."/>
            <person name="Submissions S."/>
        </authorList>
    </citation>
    <scope>NUCLEOTIDE SEQUENCE [LARGE SCALE GENOMIC DNA]</scope>
    <source>
        <strain evidence="7">DSM 21068</strain>
    </source>
</reference>
<protein>
    <recommendedName>
        <fullName evidence="2">starch synthase</fullName>
        <ecNumber evidence="2">2.4.1.21</ecNumber>
    </recommendedName>
</protein>
<evidence type="ECO:0000256" key="1">
    <source>
        <dbReference type="ARBA" id="ARBA00001478"/>
    </source>
</evidence>
<dbReference type="PANTHER" id="PTHR45825">
    <property type="entry name" value="GRANULE-BOUND STARCH SYNTHASE 1, CHLOROPLASTIC/AMYLOPLASTIC"/>
    <property type="match status" value="1"/>
</dbReference>
<evidence type="ECO:0000256" key="3">
    <source>
        <dbReference type="ARBA" id="ARBA00022676"/>
    </source>
</evidence>
<accession>A0A1N7MPQ6</accession>
<dbReference type="SUPFAM" id="SSF53756">
    <property type="entry name" value="UDP-Glycosyltransferase/glycogen phosphorylase"/>
    <property type="match status" value="1"/>
</dbReference>
<dbReference type="EC" id="2.4.1.21" evidence="2"/>
<dbReference type="InterPro" id="IPR013534">
    <property type="entry name" value="Starch_synth_cat_dom"/>
</dbReference>
<dbReference type="STRING" id="551459.SAMN05421796_105115"/>
<evidence type="ECO:0000256" key="4">
    <source>
        <dbReference type="ARBA" id="ARBA00022679"/>
    </source>
</evidence>